<keyword evidence="3 5" id="KW-1133">Transmembrane helix</keyword>
<reference evidence="7 8" key="1">
    <citation type="journal article" date="2016" name="Nat. Commun.">
        <title>Extremotolerant tardigrade genome and improved radiotolerance of human cultured cells by tardigrade-unique protein.</title>
        <authorList>
            <person name="Hashimoto T."/>
            <person name="Horikawa D.D."/>
            <person name="Saito Y."/>
            <person name="Kuwahara H."/>
            <person name="Kozuka-Hata H."/>
            <person name="Shin-I T."/>
            <person name="Minakuchi Y."/>
            <person name="Ohishi K."/>
            <person name="Motoyama A."/>
            <person name="Aizu T."/>
            <person name="Enomoto A."/>
            <person name="Kondo K."/>
            <person name="Tanaka S."/>
            <person name="Hara Y."/>
            <person name="Koshikawa S."/>
            <person name="Sagara H."/>
            <person name="Miura T."/>
            <person name="Yokobori S."/>
            <person name="Miyagawa K."/>
            <person name="Suzuki Y."/>
            <person name="Kubo T."/>
            <person name="Oyama M."/>
            <person name="Kohara Y."/>
            <person name="Fujiyama A."/>
            <person name="Arakawa K."/>
            <person name="Katayama T."/>
            <person name="Toyoda A."/>
            <person name="Kunieda T."/>
        </authorList>
    </citation>
    <scope>NUCLEOTIDE SEQUENCE [LARGE SCALE GENOMIC DNA]</scope>
    <source>
        <strain evidence="7 8">YOKOZUNA-1</strain>
    </source>
</reference>
<dbReference type="GO" id="GO:0016020">
    <property type="term" value="C:membrane"/>
    <property type="evidence" value="ECO:0007669"/>
    <property type="project" value="UniProtKB-SubCell"/>
</dbReference>
<feature type="transmembrane region" description="Helical" evidence="5">
    <location>
        <begin position="143"/>
        <end position="163"/>
    </location>
</feature>
<evidence type="ECO:0000256" key="4">
    <source>
        <dbReference type="ARBA" id="ARBA00023136"/>
    </source>
</evidence>
<evidence type="ECO:0000256" key="5">
    <source>
        <dbReference type="SAM" id="Phobius"/>
    </source>
</evidence>
<dbReference type="GO" id="GO:0004930">
    <property type="term" value="F:G protein-coupled receptor activity"/>
    <property type="evidence" value="ECO:0007669"/>
    <property type="project" value="InterPro"/>
</dbReference>
<comment type="subcellular location">
    <subcellularLocation>
        <location evidence="1">Membrane</location>
    </subcellularLocation>
</comment>
<evidence type="ECO:0000256" key="2">
    <source>
        <dbReference type="ARBA" id="ARBA00022692"/>
    </source>
</evidence>
<evidence type="ECO:0000256" key="1">
    <source>
        <dbReference type="ARBA" id="ARBA00004370"/>
    </source>
</evidence>
<feature type="domain" description="G-protein coupled receptors family 1 profile" evidence="6">
    <location>
        <begin position="84"/>
        <end position="207"/>
    </location>
</feature>
<dbReference type="PROSITE" id="PS50262">
    <property type="entry name" value="G_PROTEIN_RECEP_F1_2"/>
    <property type="match status" value="1"/>
</dbReference>
<dbReference type="Gene3D" id="1.20.1070.10">
    <property type="entry name" value="Rhodopsin 7-helix transmembrane proteins"/>
    <property type="match status" value="1"/>
</dbReference>
<keyword evidence="8" id="KW-1185">Reference proteome</keyword>
<organism evidence="7 8">
    <name type="scientific">Ramazzottius varieornatus</name>
    <name type="common">Water bear</name>
    <name type="synonym">Tardigrade</name>
    <dbReference type="NCBI Taxonomy" id="947166"/>
    <lineage>
        <taxon>Eukaryota</taxon>
        <taxon>Metazoa</taxon>
        <taxon>Ecdysozoa</taxon>
        <taxon>Tardigrada</taxon>
        <taxon>Eutardigrada</taxon>
        <taxon>Parachela</taxon>
        <taxon>Hypsibioidea</taxon>
        <taxon>Ramazzottiidae</taxon>
        <taxon>Ramazzottius</taxon>
    </lineage>
</organism>
<feature type="transmembrane region" description="Helical" evidence="5">
    <location>
        <begin position="104"/>
        <end position="123"/>
    </location>
</feature>
<dbReference type="OrthoDB" id="5960344at2759"/>
<evidence type="ECO:0000256" key="3">
    <source>
        <dbReference type="ARBA" id="ARBA00022989"/>
    </source>
</evidence>
<dbReference type="SUPFAM" id="SSF81321">
    <property type="entry name" value="Family A G protein-coupled receptor-like"/>
    <property type="match status" value="1"/>
</dbReference>
<feature type="transmembrane region" description="Helical" evidence="5">
    <location>
        <begin position="184"/>
        <end position="205"/>
    </location>
</feature>
<dbReference type="InterPro" id="IPR017452">
    <property type="entry name" value="GPCR_Rhodpsn_7TM"/>
</dbReference>
<dbReference type="EMBL" id="BDGG01000013">
    <property type="protein sequence ID" value="GAV06222.1"/>
    <property type="molecule type" value="Genomic_DNA"/>
</dbReference>
<comment type="caution">
    <text evidence="7">The sequence shown here is derived from an EMBL/GenBank/DDBJ whole genome shotgun (WGS) entry which is preliminary data.</text>
</comment>
<accession>A0A1D1VXT8</accession>
<proteinExistence type="predicted"/>
<name>A0A1D1VXT8_RAMVA</name>
<dbReference type="Pfam" id="PF00001">
    <property type="entry name" value="7tm_1"/>
    <property type="match status" value="1"/>
</dbReference>
<dbReference type="Proteomes" id="UP000186922">
    <property type="component" value="Unassembled WGS sequence"/>
</dbReference>
<feature type="transmembrane region" description="Helical" evidence="5">
    <location>
        <begin position="67"/>
        <end position="92"/>
    </location>
</feature>
<evidence type="ECO:0000313" key="7">
    <source>
        <dbReference type="EMBL" id="GAV06222.1"/>
    </source>
</evidence>
<dbReference type="InterPro" id="IPR000276">
    <property type="entry name" value="GPCR_Rhodpsn"/>
</dbReference>
<keyword evidence="4 5" id="KW-0472">Membrane</keyword>
<dbReference type="CDD" id="cd00637">
    <property type="entry name" value="7tm_classA_rhodopsin-like"/>
    <property type="match status" value="1"/>
</dbReference>
<gene>
    <name evidence="7" type="primary">RvY_16243-1</name>
    <name evidence="7" type="synonym">RvY_16243.1</name>
    <name evidence="7" type="ORF">RvY_16243</name>
</gene>
<keyword evidence="2 5" id="KW-0812">Transmembrane</keyword>
<evidence type="ECO:0000313" key="8">
    <source>
        <dbReference type="Proteomes" id="UP000186922"/>
    </source>
</evidence>
<dbReference type="AlphaFoldDB" id="A0A1D1VXT8"/>
<evidence type="ECO:0000259" key="6">
    <source>
        <dbReference type="PROSITE" id="PS50262"/>
    </source>
</evidence>
<sequence length="207" mass="23113">MSDFPHLFSIRLYPVGTSSLNISLLTSELTMKGNGTAVVYAYVGLLSTNTSANNFTSDINLFVGPNWSLTAGFAIFVQISALLTNSALAFLLQQNPSLVTTFTIYPFYLSLVNILCSVFYDTINLLDSLYAVWWFGNSVCTLFQHGGWIIMGGMLHAHTLIALNRFWAMTFPASYRRYQKRRSALIVCLAVWVYLHVCLLPGNLLDL</sequence>
<protein>
    <recommendedName>
        <fullName evidence="6">G-protein coupled receptors family 1 profile domain-containing protein</fullName>
    </recommendedName>
</protein>